<dbReference type="EMBL" id="LGGX01000026">
    <property type="protein sequence ID" value="KUK86181.1"/>
    <property type="molecule type" value="Genomic_DNA"/>
</dbReference>
<comment type="subcellular location">
    <subcellularLocation>
        <location evidence="1">Cell membrane</location>
        <topology evidence="1">Multi-pass membrane protein</topology>
    </subcellularLocation>
</comment>
<evidence type="ECO:0000256" key="2">
    <source>
        <dbReference type="ARBA" id="ARBA00022475"/>
    </source>
</evidence>
<dbReference type="InterPro" id="IPR050833">
    <property type="entry name" value="Poly_Biosynth_Transport"/>
</dbReference>
<proteinExistence type="predicted"/>
<dbReference type="GO" id="GO:0005886">
    <property type="term" value="C:plasma membrane"/>
    <property type="evidence" value="ECO:0007669"/>
    <property type="project" value="UniProtKB-SubCell"/>
</dbReference>
<feature type="transmembrane region" description="Helical" evidence="6">
    <location>
        <begin position="122"/>
        <end position="144"/>
    </location>
</feature>
<evidence type="ECO:0000256" key="4">
    <source>
        <dbReference type="ARBA" id="ARBA00022989"/>
    </source>
</evidence>
<evidence type="ECO:0000313" key="8">
    <source>
        <dbReference type="Proteomes" id="UP000053467"/>
    </source>
</evidence>
<keyword evidence="2" id="KW-1003">Cell membrane</keyword>
<dbReference type="PANTHER" id="PTHR30250:SF11">
    <property type="entry name" value="O-ANTIGEN TRANSPORTER-RELATED"/>
    <property type="match status" value="1"/>
</dbReference>
<evidence type="ECO:0000256" key="1">
    <source>
        <dbReference type="ARBA" id="ARBA00004651"/>
    </source>
</evidence>
<accession>A0A101HZD7</accession>
<organism evidence="7 8">
    <name type="scientific">candidate division TA06 bacterium 34_109</name>
    <dbReference type="NCBI Taxonomy" id="1635277"/>
    <lineage>
        <taxon>Bacteria</taxon>
        <taxon>Bacteria division TA06</taxon>
    </lineage>
</organism>
<reference evidence="8" key="1">
    <citation type="journal article" date="2015" name="MBio">
        <title>Genome-Resolved Metagenomic Analysis Reveals Roles for Candidate Phyla and Other Microbial Community Members in Biogeochemical Transformations in Oil Reservoirs.</title>
        <authorList>
            <person name="Hu P."/>
            <person name="Tom L."/>
            <person name="Singh A."/>
            <person name="Thomas B.C."/>
            <person name="Baker B.J."/>
            <person name="Piceno Y.M."/>
            <person name="Andersen G.L."/>
            <person name="Banfield J.F."/>
        </authorList>
    </citation>
    <scope>NUCLEOTIDE SEQUENCE [LARGE SCALE GENOMIC DNA]</scope>
</reference>
<feature type="transmembrane region" description="Helical" evidence="6">
    <location>
        <begin position="12"/>
        <end position="37"/>
    </location>
</feature>
<sequence length="153" mass="17684">MLNKEENANKNVIKYIIKYLPSQIVPAMVGIISILIITRLFPPGDYGNYVLVMASISVFSTLVGWLSMSIIRFYPIYKRDEKLEQFYANIIKLSIISIGIISFIFSTILLFTKSYIPSGLYFLMWIGVIIFILTSFFEILLDFLRVTSQMERL</sequence>
<keyword evidence="4 6" id="KW-1133">Transmembrane helix</keyword>
<gene>
    <name evidence="7" type="ORF">XE03_1675</name>
</gene>
<dbReference type="Proteomes" id="UP000053467">
    <property type="component" value="Unassembled WGS sequence"/>
</dbReference>
<keyword evidence="3 6" id="KW-0812">Transmembrane</keyword>
<dbReference type="AlphaFoldDB" id="A0A101HZD7"/>
<protein>
    <submittedName>
        <fullName evidence="7">Putative polysaccharide export protein</fullName>
    </submittedName>
</protein>
<evidence type="ECO:0000256" key="6">
    <source>
        <dbReference type="SAM" id="Phobius"/>
    </source>
</evidence>
<evidence type="ECO:0000256" key="3">
    <source>
        <dbReference type="ARBA" id="ARBA00022692"/>
    </source>
</evidence>
<name>A0A101HZD7_UNCT6</name>
<keyword evidence="5 6" id="KW-0472">Membrane</keyword>
<evidence type="ECO:0000256" key="5">
    <source>
        <dbReference type="ARBA" id="ARBA00023136"/>
    </source>
</evidence>
<feature type="transmembrane region" description="Helical" evidence="6">
    <location>
        <begin position="49"/>
        <end position="74"/>
    </location>
</feature>
<feature type="transmembrane region" description="Helical" evidence="6">
    <location>
        <begin position="86"/>
        <end position="110"/>
    </location>
</feature>
<evidence type="ECO:0000313" key="7">
    <source>
        <dbReference type="EMBL" id="KUK86181.1"/>
    </source>
</evidence>
<dbReference type="PANTHER" id="PTHR30250">
    <property type="entry name" value="PST FAMILY PREDICTED COLANIC ACID TRANSPORTER"/>
    <property type="match status" value="1"/>
</dbReference>
<comment type="caution">
    <text evidence="7">The sequence shown here is derived from an EMBL/GenBank/DDBJ whole genome shotgun (WGS) entry which is preliminary data.</text>
</comment>